<dbReference type="PANTHER" id="PTHR30146:SF148">
    <property type="entry name" value="HTH-TYPE TRANSCRIPTIONAL REPRESSOR PURR-RELATED"/>
    <property type="match status" value="1"/>
</dbReference>
<dbReference type="EMBL" id="VSSQ01114003">
    <property type="protein sequence ID" value="MPN50127.1"/>
    <property type="molecule type" value="Genomic_DNA"/>
</dbReference>
<name>A0A645IFR2_9ZZZZ</name>
<evidence type="ECO:0000256" key="3">
    <source>
        <dbReference type="ARBA" id="ARBA00023125"/>
    </source>
</evidence>
<evidence type="ECO:0000259" key="5">
    <source>
        <dbReference type="Pfam" id="PF13377"/>
    </source>
</evidence>
<evidence type="ECO:0000256" key="2">
    <source>
        <dbReference type="ARBA" id="ARBA00023015"/>
    </source>
</evidence>
<keyword evidence="1" id="KW-0678">Repressor</keyword>
<dbReference type="AlphaFoldDB" id="A0A645IFR2"/>
<keyword evidence="2" id="KW-0805">Transcription regulation</keyword>
<dbReference type="Gene3D" id="3.40.50.2300">
    <property type="match status" value="1"/>
</dbReference>
<evidence type="ECO:0000313" key="6">
    <source>
        <dbReference type="EMBL" id="MPN50127.1"/>
    </source>
</evidence>
<proteinExistence type="predicted"/>
<dbReference type="GO" id="GO:0003700">
    <property type="term" value="F:DNA-binding transcription factor activity"/>
    <property type="evidence" value="ECO:0007669"/>
    <property type="project" value="TreeGrafter"/>
</dbReference>
<keyword evidence="4" id="KW-0804">Transcription</keyword>
<accession>A0A645IFR2</accession>
<dbReference type="SUPFAM" id="SSF53822">
    <property type="entry name" value="Periplasmic binding protein-like I"/>
    <property type="match status" value="1"/>
</dbReference>
<feature type="domain" description="Transcriptional regulator LacI/GalR-like sensor" evidence="5">
    <location>
        <begin position="8"/>
        <end position="104"/>
    </location>
</feature>
<gene>
    <name evidence="6" type="primary">rbsR_20</name>
    <name evidence="6" type="ORF">SDC9_197753</name>
</gene>
<dbReference type="Pfam" id="PF13377">
    <property type="entry name" value="Peripla_BP_3"/>
    <property type="match status" value="1"/>
</dbReference>
<protein>
    <submittedName>
        <fullName evidence="6">Ribose operon repressor</fullName>
    </submittedName>
</protein>
<keyword evidence="3" id="KW-0238">DNA-binding</keyword>
<dbReference type="GO" id="GO:0000976">
    <property type="term" value="F:transcription cis-regulatory region binding"/>
    <property type="evidence" value="ECO:0007669"/>
    <property type="project" value="TreeGrafter"/>
</dbReference>
<comment type="caution">
    <text evidence="6">The sequence shown here is derived from an EMBL/GenBank/DDBJ whole genome shotgun (WGS) entry which is preliminary data.</text>
</comment>
<evidence type="ECO:0000256" key="4">
    <source>
        <dbReference type="ARBA" id="ARBA00023163"/>
    </source>
</evidence>
<reference evidence="6" key="1">
    <citation type="submission" date="2019-08" db="EMBL/GenBank/DDBJ databases">
        <authorList>
            <person name="Kucharzyk K."/>
            <person name="Murdoch R.W."/>
            <person name="Higgins S."/>
            <person name="Loffler F."/>
        </authorList>
    </citation>
    <scope>NUCLEOTIDE SEQUENCE</scope>
</reference>
<evidence type="ECO:0000256" key="1">
    <source>
        <dbReference type="ARBA" id="ARBA00022491"/>
    </source>
</evidence>
<dbReference type="InterPro" id="IPR046335">
    <property type="entry name" value="LacI/GalR-like_sensor"/>
</dbReference>
<dbReference type="InterPro" id="IPR028082">
    <property type="entry name" value="Peripla_BP_I"/>
</dbReference>
<organism evidence="6">
    <name type="scientific">bioreactor metagenome</name>
    <dbReference type="NCBI Taxonomy" id="1076179"/>
    <lineage>
        <taxon>unclassified sequences</taxon>
        <taxon>metagenomes</taxon>
        <taxon>ecological metagenomes</taxon>
    </lineage>
</organism>
<dbReference type="PANTHER" id="PTHR30146">
    <property type="entry name" value="LACI-RELATED TRANSCRIPTIONAL REPRESSOR"/>
    <property type="match status" value="1"/>
</dbReference>
<sequence length="112" mass="12110">MKKLIESGQFKPQGAVVADNDSIAIGAAKAIQEAGYNIPRDLSIIGVDDIPYSAVTTPALSTVRISRSTLGTLAVEMLQRRVLHPDWPTVHVRIAGNLIQRASTHSLAPRER</sequence>